<accession>A0A841GPL5</accession>
<evidence type="ECO:0000313" key="1">
    <source>
        <dbReference type="EMBL" id="MBB6063164.1"/>
    </source>
</evidence>
<comment type="caution">
    <text evidence="1">The sequence shown here is derived from an EMBL/GenBank/DDBJ whole genome shotgun (WGS) entry which is preliminary data.</text>
</comment>
<reference evidence="1 2" key="1">
    <citation type="submission" date="2020-08" db="EMBL/GenBank/DDBJ databases">
        <title>Genomic Encyclopedia of Type Strains, Phase IV (KMG-IV): sequencing the most valuable type-strain genomes for metagenomic binning, comparative biology and taxonomic classification.</title>
        <authorList>
            <person name="Goeker M."/>
        </authorList>
    </citation>
    <scope>NUCLEOTIDE SEQUENCE [LARGE SCALE GENOMIC DNA]</scope>
    <source>
        <strain evidence="1 2">DSM 13481</strain>
    </source>
</reference>
<keyword evidence="2" id="KW-1185">Reference proteome</keyword>
<protein>
    <submittedName>
        <fullName evidence="1">Uncharacterized protein</fullName>
    </submittedName>
</protein>
<gene>
    <name evidence="1" type="ORF">HNP65_001628</name>
</gene>
<sequence length="102" mass="11486">MPFHYTIEMLVNELKAKSILQNEEIINLAEKNETKIEYQNGNLILTCAENQDLDEELVKKILSTISGSVTAKAYLIDGKSKIEIFNGKLDPKNPFGNSQDDI</sequence>
<name>A0A841GPL5_9BACT</name>
<dbReference type="Proteomes" id="UP000555828">
    <property type="component" value="Unassembled WGS sequence"/>
</dbReference>
<dbReference type="AlphaFoldDB" id="A0A841GPL5"/>
<dbReference type="EMBL" id="JACHEX010000005">
    <property type="protein sequence ID" value="MBB6063164.1"/>
    <property type="molecule type" value="Genomic_DNA"/>
</dbReference>
<organism evidence="1 2">
    <name type="scientific">Thermosipho japonicus</name>
    <dbReference type="NCBI Taxonomy" id="90323"/>
    <lineage>
        <taxon>Bacteria</taxon>
        <taxon>Thermotogati</taxon>
        <taxon>Thermotogota</taxon>
        <taxon>Thermotogae</taxon>
        <taxon>Thermotogales</taxon>
        <taxon>Fervidobacteriaceae</taxon>
        <taxon>Thermosipho</taxon>
    </lineage>
</organism>
<evidence type="ECO:0000313" key="2">
    <source>
        <dbReference type="Proteomes" id="UP000555828"/>
    </source>
</evidence>
<proteinExistence type="predicted"/>
<dbReference type="RefSeq" id="WP_246348243.1">
    <property type="nucleotide sequence ID" value="NZ_JACHEX010000005.1"/>
</dbReference>